<reference evidence="2" key="1">
    <citation type="journal article" date="2014" name="Int. J. Syst. Evol. Microbiol.">
        <title>Complete genome sequence of Corynebacterium casei LMG S-19264T (=DSM 44701T), isolated from a smear-ripened cheese.</title>
        <authorList>
            <consortium name="US DOE Joint Genome Institute (JGI-PGF)"/>
            <person name="Walter F."/>
            <person name="Albersmeier A."/>
            <person name="Kalinowski J."/>
            <person name="Ruckert C."/>
        </authorList>
    </citation>
    <scope>NUCLEOTIDE SEQUENCE</scope>
    <source>
        <strain evidence="2">CGMCC 1.12777</strain>
    </source>
</reference>
<comment type="similarity">
    <text evidence="1">Belongs to the UPF0180 family.</text>
</comment>
<name>A0A8J2ZR90_9BACL</name>
<proteinExistence type="inferred from homology"/>
<sequence length="81" mass="8972">MAKIAVEETLTDVQQALEEKGYQVVPFRQEADAKDCDCCVISGVDENVMGVQDIVTEAPVIDCRGMDANQVCEEVEHRLSR</sequence>
<dbReference type="RefSeq" id="WP_188495165.1">
    <property type="nucleotide sequence ID" value="NZ_BMFV01000001.1"/>
</dbReference>
<dbReference type="AlphaFoldDB" id="A0A8J2ZR90"/>
<dbReference type="Pfam" id="PF03698">
    <property type="entry name" value="UPF0180"/>
    <property type="match status" value="1"/>
</dbReference>
<dbReference type="InterPro" id="IPR005370">
    <property type="entry name" value="UPF0180"/>
</dbReference>
<protein>
    <recommendedName>
        <fullName evidence="1">UPF0180 protein GCM10007096_02060</fullName>
    </recommendedName>
</protein>
<reference evidence="2" key="2">
    <citation type="submission" date="2020-09" db="EMBL/GenBank/DDBJ databases">
        <authorList>
            <person name="Sun Q."/>
            <person name="Zhou Y."/>
        </authorList>
    </citation>
    <scope>NUCLEOTIDE SEQUENCE</scope>
    <source>
        <strain evidence="2">CGMCC 1.12777</strain>
    </source>
</reference>
<keyword evidence="3" id="KW-1185">Reference proteome</keyword>
<dbReference type="NCBIfam" id="NF002845">
    <property type="entry name" value="PRK03094.1"/>
    <property type="match status" value="1"/>
</dbReference>
<comment type="caution">
    <text evidence="2">The sequence shown here is derived from an EMBL/GenBank/DDBJ whole genome shotgun (WGS) entry which is preliminary data.</text>
</comment>
<evidence type="ECO:0000313" key="2">
    <source>
        <dbReference type="EMBL" id="GGH74133.1"/>
    </source>
</evidence>
<dbReference type="HAMAP" id="MF_00506">
    <property type="entry name" value="UPF0180"/>
    <property type="match status" value="1"/>
</dbReference>
<dbReference type="Proteomes" id="UP000656813">
    <property type="component" value="Unassembled WGS sequence"/>
</dbReference>
<organism evidence="2 3">
    <name type="scientific">Pullulanibacillus pueri</name>
    <dbReference type="NCBI Taxonomy" id="1437324"/>
    <lineage>
        <taxon>Bacteria</taxon>
        <taxon>Bacillati</taxon>
        <taxon>Bacillota</taxon>
        <taxon>Bacilli</taxon>
        <taxon>Bacillales</taxon>
        <taxon>Sporolactobacillaceae</taxon>
        <taxon>Pullulanibacillus</taxon>
    </lineage>
</organism>
<evidence type="ECO:0000256" key="1">
    <source>
        <dbReference type="HAMAP-Rule" id="MF_00506"/>
    </source>
</evidence>
<dbReference type="EMBL" id="BMFV01000001">
    <property type="protein sequence ID" value="GGH74133.1"/>
    <property type="molecule type" value="Genomic_DNA"/>
</dbReference>
<evidence type="ECO:0000313" key="3">
    <source>
        <dbReference type="Proteomes" id="UP000656813"/>
    </source>
</evidence>
<accession>A0A8J2ZR90</accession>
<gene>
    <name evidence="2" type="primary">ykuS</name>
    <name evidence="2" type="ORF">GCM10007096_02060</name>
</gene>